<dbReference type="Pfam" id="PF02826">
    <property type="entry name" value="2-Hacid_dh_C"/>
    <property type="match status" value="1"/>
</dbReference>
<name>A0A7W4P4L7_9PROT</name>
<dbReference type="Gene3D" id="3.40.50.720">
    <property type="entry name" value="NAD(P)-binding Rossmann-like Domain"/>
    <property type="match status" value="2"/>
</dbReference>
<dbReference type="Proteomes" id="UP000561066">
    <property type="component" value="Unassembled WGS sequence"/>
</dbReference>
<comment type="similarity">
    <text evidence="3">Belongs to the D-isomer specific 2-hydroxyacid dehydrogenase family.</text>
</comment>
<evidence type="ECO:0000259" key="4">
    <source>
        <dbReference type="Pfam" id="PF00389"/>
    </source>
</evidence>
<evidence type="ECO:0000259" key="5">
    <source>
        <dbReference type="Pfam" id="PF02826"/>
    </source>
</evidence>
<comment type="caution">
    <text evidence="6">The sequence shown here is derived from an EMBL/GenBank/DDBJ whole genome shotgun (WGS) entry which is preliminary data.</text>
</comment>
<dbReference type="GO" id="GO:0051287">
    <property type="term" value="F:NAD binding"/>
    <property type="evidence" value="ECO:0007669"/>
    <property type="project" value="InterPro"/>
</dbReference>
<dbReference type="InterPro" id="IPR036291">
    <property type="entry name" value="NAD(P)-bd_dom_sf"/>
</dbReference>
<dbReference type="PANTHER" id="PTHR43333">
    <property type="entry name" value="2-HACID_DH_C DOMAIN-CONTAINING PROTEIN"/>
    <property type="match status" value="1"/>
</dbReference>
<evidence type="ECO:0000313" key="6">
    <source>
        <dbReference type="EMBL" id="MBB2175213.1"/>
    </source>
</evidence>
<dbReference type="InterPro" id="IPR006140">
    <property type="entry name" value="D-isomer_DH_NAD-bd"/>
</dbReference>
<keyword evidence="2" id="KW-0520">NAD</keyword>
<dbReference type="Pfam" id="PF00389">
    <property type="entry name" value="2-Hacid_dh"/>
    <property type="match status" value="1"/>
</dbReference>
<dbReference type="CDD" id="cd05300">
    <property type="entry name" value="2-Hacid_dh_1"/>
    <property type="match status" value="1"/>
</dbReference>
<dbReference type="InterPro" id="IPR029753">
    <property type="entry name" value="D-isomer_DH_CS"/>
</dbReference>
<dbReference type="PROSITE" id="PS00671">
    <property type="entry name" value="D_2_HYDROXYACID_DH_3"/>
    <property type="match status" value="1"/>
</dbReference>
<dbReference type="AlphaFoldDB" id="A0A7W4P4L7"/>
<accession>A0A7W4P4L7</accession>
<keyword evidence="7" id="KW-1185">Reference proteome</keyword>
<protein>
    <submittedName>
        <fullName evidence="6">D-2-hydroxyacid dehydrogenase</fullName>
    </submittedName>
</protein>
<dbReference type="PANTHER" id="PTHR43333:SF1">
    <property type="entry name" value="D-ISOMER SPECIFIC 2-HYDROXYACID DEHYDROGENASE NAD-BINDING DOMAIN-CONTAINING PROTEIN"/>
    <property type="match status" value="1"/>
</dbReference>
<dbReference type="GO" id="GO:0016616">
    <property type="term" value="F:oxidoreductase activity, acting on the CH-OH group of donors, NAD or NADP as acceptor"/>
    <property type="evidence" value="ECO:0007669"/>
    <property type="project" value="InterPro"/>
</dbReference>
<dbReference type="EMBL" id="JABEQH010000005">
    <property type="protein sequence ID" value="MBB2175213.1"/>
    <property type="molecule type" value="Genomic_DNA"/>
</dbReference>
<evidence type="ECO:0000256" key="1">
    <source>
        <dbReference type="ARBA" id="ARBA00023002"/>
    </source>
</evidence>
<gene>
    <name evidence="6" type="ORF">HLH21_04640</name>
</gene>
<feature type="domain" description="D-isomer specific 2-hydroxyacid dehydrogenase catalytic" evidence="4">
    <location>
        <begin position="33"/>
        <end position="322"/>
    </location>
</feature>
<evidence type="ECO:0000313" key="7">
    <source>
        <dbReference type="Proteomes" id="UP000561066"/>
    </source>
</evidence>
<evidence type="ECO:0000256" key="2">
    <source>
        <dbReference type="ARBA" id="ARBA00023027"/>
    </source>
</evidence>
<keyword evidence="1 3" id="KW-0560">Oxidoreductase</keyword>
<sequence>MKTLWLDRRPRIVCAHPLYDLKAALDIRQDDSVCTQVFSLSDLDNYIEEAEILCISMLWKDYLLDRAPRLKLVQSISAGVDHFPQKVLQDRNIPLCSARGVNARAVSEHVLSFILNISRRLFEARDDQKAGLWRTPVRDATNRVQELTGKRVLVVGLGSIGRRVAHLCQAFDMTVAGVRRTVVQEVEDGIHIVASDRLHEAVAEADFVVLSCPLTPETHGLVDAAFLSSMRRDAYLINVSRGKVVDEAALLDALDKGTIAGAALDTFVDEPLPEGSTFWSRENVIVTPHNAGDSQFYARNVVDILLDNITNMENGTPLRNRVV</sequence>
<dbReference type="InterPro" id="IPR006139">
    <property type="entry name" value="D-isomer_2_OHA_DH_cat_dom"/>
</dbReference>
<reference evidence="6 7" key="1">
    <citation type="submission" date="2020-04" db="EMBL/GenBank/DDBJ databases">
        <title>Description of novel Gluconacetobacter.</title>
        <authorList>
            <person name="Sombolestani A."/>
        </authorList>
    </citation>
    <scope>NUCLEOTIDE SEQUENCE [LARGE SCALE GENOMIC DNA]</scope>
    <source>
        <strain evidence="6 7">LMG 21312</strain>
    </source>
</reference>
<organism evidence="6 7">
    <name type="scientific">Gluconacetobacter johannae</name>
    <dbReference type="NCBI Taxonomy" id="112140"/>
    <lineage>
        <taxon>Bacteria</taxon>
        <taxon>Pseudomonadati</taxon>
        <taxon>Pseudomonadota</taxon>
        <taxon>Alphaproteobacteria</taxon>
        <taxon>Acetobacterales</taxon>
        <taxon>Acetobacteraceae</taxon>
        <taxon>Gluconacetobacter</taxon>
    </lineage>
</organism>
<proteinExistence type="inferred from homology"/>
<evidence type="ECO:0000256" key="3">
    <source>
        <dbReference type="RuleBase" id="RU003719"/>
    </source>
</evidence>
<dbReference type="SUPFAM" id="SSF51735">
    <property type="entry name" value="NAD(P)-binding Rossmann-fold domains"/>
    <property type="match status" value="1"/>
</dbReference>
<dbReference type="SUPFAM" id="SSF52283">
    <property type="entry name" value="Formate/glycerate dehydrogenase catalytic domain-like"/>
    <property type="match status" value="1"/>
</dbReference>
<feature type="domain" description="D-isomer specific 2-hydroxyacid dehydrogenase NAD-binding" evidence="5">
    <location>
        <begin position="112"/>
        <end position="291"/>
    </location>
</feature>